<sequence>MSTLPSPPDGVDLTADKRPIVIGASVATWILAVFAVLLRIISRRIKGLDLWYDDWLVVAALVGDHFIITLLRQDLNPSIIDSGGRPRLRGGRICRGVGQHVWVASPEGTYAWAIGLFIGEICYTLTLLLVKLAILAFYWRSFSIKRSVKVIIWILVATTSGWAFSLLVATFLQCIPTRAFWERFNPYNPLQPSEYHCGVDSLPFFIGNAIPNIVTDIVMIILPIPYIWSLQLPVQQKLALGGVFVVGIFVTVVSLVRLIQVINLDLTNVDITWNFASVGTWTIVEGNVAILCACLPFLKPIINKITYGRFGSTADKSVNTKGSSKPEPRRQASGAWGMDKNYGSSTTYVRSNKTDERPFTRLDGDESDQGTSGRSNTDLELQDMRHADGSPDGIVVVRDVIMETEHNPKSVY</sequence>
<comment type="subcellular location">
    <subcellularLocation>
        <location evidence="1">Membrane</location>
        <topology evidence="1">Multi-pass membrane protein</topology>
    </subcellularLocation>
</comment>
<dbReference type="InterPro" id="IPR052337">
    <property type="entry name" value="SAT4-like"/>
</dbReference>
<proteinExistence type="inferred from homology"/>
<feature type="transmembrane region" description="Helical" evidence="7">
    <location>
        <begin position="110"/>
        <end position="138"/>
    </location>
</feature>
<evidence type="ECO:0000256" key="2">
    <source>
        <dbReference type="ARBA" id="ARBA00022692"/>
    </source>
</evidence>
<feature type="compositionally biased region" description="Basic and acidic residues" evidence="6">
    <location>
        <begin position="352"/>
        <end position="364"/>
    </location>
</feature>
<organism evidence="9">
    <name type="scientific">Bionectria ochroleuca</name>
    <name type="common">Gliocladium roseum</name>
    <dbReference type="NCBI Taxonomy" id="29856"/>
    <lineage>
        <taxon>Eukaryota</taxon>
        <taxon>Fungi</taxon>
        <taxon>Dikarya</taxon>
        <taxon>Ascomycota</taxon>
        <taxon>Pezizomycotina</taxon>
        <taxon>Sordariomycetes</taxon>
        <taxon>Hypocreomycetidae</taxon>
        <taxon>Hypocreales</taxon>
        <taxon>Bionectriaceae</taxon>
        <taxon>Clonostachys</taxon>
    </lineage>
</organism>
<dbReference type="PANTHER" id="PTHR33048:SF47">
    <property type="entry name" value="INTEGRAL MEMBRANE PROTEIN-RELATED"/>
    <property type="match status" value="1"/>
</dbReference>
<feature type="compositionally biased region" description="Polar residues" evidence="6">
    <location>
        <begin position="342"/>
        <end position="351"/>
    </location>
</feature>
<feature type="transmembrane region" description="Helical" evidence="7">
    <location>
        <begin position="240"/>
        <end position="259"/>
    </location>
</feature>
<feature type="region of interest" description="Disordered" evidence="6">
    <location>
        <begin position="316"/>
        <end position="392"/>
    </location>
</feature>
<evidence type="ECO:0000256" key="1">
    <source>
        <dbReference type="ARBA" id="ARBA00004141"/>
    </source>
</evidence>
<feature type="transmembrane region" description="Helical" evidence="7">
    <location>
        <begin position="20"/>
        <end position="38"/>
    </location>
</feature>
<name>A0A0B7K1Z8_BIOOC</name>
<reference evidence="9" key="1">
    <citation type="submission" date="2015-01" db="EMBL/GenBank/DDBJ databases">
        <authorList>
            <person name="Durling Mikael"/>
        </authorList>
    </citation>
    <scope>NUCLEOTIDE SEQUENCE</scope>
</reference>
<feature type="transmembrane region" description="Helical" evidence="7">
    <location>
        <begin position="271"/>
        <end position="298"/>
    </location>
</feature>
<feature type="transmembrane region" description="Helical" evidence="7">
    <location>
        <begin position="150"/>
        <end position="172"/>
    </location>
</feature>
<dbReference type="AlphaFoldDB" id="A0A0B7K1Z8"/>
<evidence type="ECO:0000256" key="7">
    <source>
        <dbReference type="SAM" id="Phobius"/>
    </source>
</evidence>
<accession>A0A0B7K1Z8</accession>
<keyword evidence="2 7" id="KW-0812">Transmembrane</keyword>
<dbReference type="Pfam" id="PF20684">
    <property type="entry name" value="Fung_rhodopsin"/>
    <property type="match status" value="1"/>
</dbReference>
<dbReference type="GO" id="GO:0016020">
    <property type="term" value="C:membrane"/>
    <property type="evidence" value="ECO:0007669"/>
    <property type="project" value="UniProtKB-SubCell"/>
</dbReference>
<evidence type="ECO:0000313" key="9">
    <source>
        <dbReference type="EMBL" id="CEO51204.1"/>
    </source>
</evidence>
<evidence type="ECO:0000256" key="4">
    <source>
        <dbReference type="ARBA" id="ARBA00023136"/>
    </source>
</evidence>
<evidence type="ECO:0000256" key="3">
    <source>
        <dbReference type="ARBA" id="ARBA00022989"/>
    </source>
</evidence>
<gene>
    <name evidence="9" type="ORF">BN869_000007262_1</name>
</gene>
<feature type="domain" description="Rhodopsin" evidence="8">
    <location>
        <begin position="38"/>
        <end position="303"/>
    </location>
</feature>
<evidence type="ECO:0000256" key="6">
    <source>
        <dbReference type="SAM" id="MobiDB-lite"/>
    </source>
</evidence>
<protein>
    <recommendedName>
        <fullName evidence="8">Rhodopsin domain-containing protein</fullName>
    </recommendedName>
</protein>
<keyword evidence="4 7" id="KW-0472">Membrane</keyword>
<keyword evidence="3 7" id="KW-1133">Transmembrane helix</keyword>
<dbReference type="InterPro" id="IPR049326">
    <property type="entry name" value="Rhodopsin_dom_fungi"/>
</dbReference>
<evidence type="ECO:0000256" key="5">
    <source>
        <dbReference type="ARBA" id="ARBA00038359"/>
    </source>
</evidence>
<feature type="compositionally biased region" description="Polar residues" evidence="6">
    <location>
        <begin position="369"/>
        <end position="379"/>
    </location>
</feature>
<feature type="transmembrane region" description="Helical" evidence="7">
    <location>
        <begin position="50"/>
        <end position="71"/>
    </location>
</feature>
<evidence type="ECO:0000259" key="8">
    <source>
        <dbReference type="Pfam" id="PF20684"/>
    </source>
</evidence>
<dbReference type="PANTHER" id="PTHR33048">
    <property type="entry name" value="PTH11-LIKE INTEGRAL MEMBRANE PROTEIN (AFU_ORTHOLOGUE AFUA_5G11245)"/>
    <property type="match status" value="1"/>
</dbReference>
<comment type="similarity">
    <text evidence="5">Belongs to the SAT4 family.</text>
</comment>
<dbReference type="EMBL" id="CDPU01000022">
    <property type="protein sequence ID" value="CEO51204.1"/>
    <property type="molecule type" value="Genomic_DNA"/>
</dbReference>
<feature type="transmembrane region" description="Helical" evidence="7">
    <location>
        <begin position="209"/>
        <end position="228"/>
    </location>
</feature>